<proteinExistence type="predicted"/>
<dbReference type="RefSeq" id="WP_074259788.1">
    <property type="nucleotide sequence ID" value="NZ_FSRJ01000002.1"/>
</dbReference>
<evidence type="ECO:0000313" key="2">
    <source>
        <dbReference type="EMBL" id="SIN88017.1"/>
    </source>
</evidence>
<dbReference type="EMBL" id="FSRJ01000002">
    <property type="protein sequence ID" value="SIN88017.1"/>
    <property type="molecule type" value="Genomic_DNA"/>
</dbReference>
<protein>
    <recommendedName>
        <fullName evidence="4">Lipoprotein</fullName>
    </recommendedName>
</protein>
<evidence type="ECO:0008006" key="4">
    <source>
        <dbReference type="Google" id="ProtNLM"/>
    </source>
</evidence>
<organism evidence="2 3">
    <name type="scientific">Agromyces cerinus subsp. cerinus</name>
    <dbReference type="NCBI Taxonomy" id="232089"/>
    <lineage>
        <taxon>Bacteria</taxon>
        <taxon>Bacillati</taxon>
        <taxon>Actinomycetota</taxon>
        <taxon>Actinomycetes</taxon>
        <taxon>Micrococcales</taxon>
        <taxon>Microbacteriaceae</taxon>
        <taxon>Agromyces</taxon>
    </lineage>
</organism>
<keyword evidence="3" id="KW-1185">Reference proteome</keyword>
<feature type="signal peptide" evidence="1">
    <location>
        <begin position="1"/>
        <end position="33"/>
    </location>
</feature>
<dbReference type="STRING" id="232089.SAMN05443544_1572"/>
<gene>
    <name evidence="2" type="ORF">SAMN05443544_1572</name>
</gene>
<name>A0A1N6EYG8_9MICO</name>
<evidence type="ECO:0000256" key="1">
    <source>
        <dbReference type="SAM" id="SignalP"/>
    </source>
</evidence>
<reference evidence="3" key="1">
    <citation type="submission" date="2016-11" db="EMBL/GenBank/DDBJ databases">
        <authorList>
            <person name="Varghese N."/>
            <person name="Submissions S."/>
        </authorList>
    </citation>
    <scope>NUCLEOTIDE SEQUENCE [LARGE SCALE GENOMIC DNA]</scope>
    <source>
        <strain evidence="3">DSM 8595</strain>
    </source>
</reference>
<keyword evidence="1" id="KW-0732">Signal</keyword>
<evidence type="ECO:0000313" key="3">
    <source>
        <dbReference type="Proteomes" id="UP000184699"/>
    </source>
</evidence>
<sequence>MGTRTTIRITATGIIAAVALSLLTACSWGPESAAAGVQRALFGLPGVKFASASVNGNGVTSDFGWDARVTMEPNAEDDQYVEVVRVWNEHSAGGRSENETTLMVEAIGEYDRVPRFEIGTGVDDRTAVFEAERWRALVDDFERVHVVLEHDWRADEPGFRRTVRVDGSYSPEQQAALVAAFNDEYERQPAHAASETSIELRPGGTLPGGATWVDLPMPNEQIEQVAAFQAPFDRARPLGGSVFKFEWLTPTEPYDGEAPEPQELTVAIRLTDLSPDELAPGEWESRFRETARWPIMLDFADAVPADAVGLSVVIGDARINASDCAPDPDDPVSAGLWTDWRKRVGMPPDGRCDTP</sequence>
<dbReference type="Proteomes" id="UP000184699">
    <property type="component" value="Unassembled WGS sequence"/>
</dbReference>
<feature type="chain" id="PRO_5012816971" description="Lipoprotein" evidence="1">
    <location>
        <begin position="34"/>
        <end position="355"/>
    </location>
</feature>
<accession>A0A1N6EYG8</accession>
<dbReference type="AlphaFoldDB" id="A0A1N6EYG8"/>
<dbReference type="PROSITE" id="PS51257">
    <property type="entry name" value="PROKAR_LIPOPROTEIN"/>
    <property type="match status" value="1"/>
</dbReference>